<protein>
    <submittedName>
        <fullName evidence="4">Secreted protein</fullName>
    </submittedName>
</protein>
<feature type="signal peptide" evidence="1">
    <location>
        <begin position="1"/>
        <end position="19"/>
    </location>
</feature>
<evidence type="ECO:0000313" key="3">
    <source>
        <dbReference type="Proteomes" id="UP000271162"/>
    </source>
</evidence>
<evidence type="ECO:0000313" key="4">
    <source>
        <dbReference type="WBParaSite" id="NBR_0001648501-mRNA-1"/>
    </source>
</evidence>
<evidence type="ECO:0000256" key="1">
    <source>
        <dbReference type="SAM" id="SignalP"/>
    </source>
</evidence>
<dbReference type="EMBL" id="UYSL01022229">
    <property type="protein sequence ID" value="VDL80081.1"/>
    <property type="molecule type" value="Genomic_DNA"/>
</dbReference>
<keyword evidence="1" id="KW-0732">Signal</keyword>
<evidence type="ECO:0000313" key="2">
    <source>
        <dbReference type="EMBL" id="VDL80081.1"/>
    </source>
</evidence>
<proteinExistence type="predicted"/>
<keyword evidence="3" id="KW-1185">Reference proteome</keyword>
<sequence>MQPTAFVIVLASAICGTLGEEDPFKMLGQPVPRERRSYYEDTARKVAKRLRGFFAALKQLGETEEEFFDDPFSDVEEEIKMYWNRKRLDETGLKSIARLFKNDLAKLQRESCMGTDVVRQWRKWCPDIIKKLRKVVFMLYYLHRAVTKSDRLKNHIHGQLDASQFSRAIKNYSLRPTILKRIENMVDAILQ</sequence>
<dbReference type="AlphaFoldDB" id="A0A0N4YHX2"/>
<dbReference type="WBParaSite" id="NBR_0001648501-mRNA-1">
    <property type="protein sequence ID" value="NBR_0001648501-mRNA-1"/>
    <property type="gene ID" value="NBR_0001648501"/>
</dbReference>
<feature type="chain" id="PRO_5043125684" evidence="1">
    <location>
        <begin position="20"/>
        <end position="191"/>
    </location>
</feature>
<reference evidence="2 3" key="2">
    <citation type="submission" date="2018-11" db="EMBL/GenBank/DDBJ databases">
        <authorList>
            <consortium name="Pathogen Informatics"/>
        </authorList>
    </citation>
    <scope>NUCLEOTIDE SEQUENCE [LARGE SCALE GENOMIC DNA]</scope>
</reference>
<name>A0A0N4YHX2_NIPBR</name>
<gene>
    <name evidence="2" type="ORF">NBR_LOCUS16486</name>
</gene>
<accession>A0A0N4YHX2</accession>
<organism evidence="4">
    <name type="scientific">Nippostrongylus brasiliensis</name>
    <name type="common">Rat hookworm</name>
    <dbReference type="NCBI Taxonomy" id="27835"/>
    <lineage>
        <taxon>Eukaryota</taxon>
        <taxon>Metazoa</taxon>
        <taxon>Ecdysozoa</taxon>
        <taxon>Nematoda</taxon>
        <taxon>Chromadorea</taxon>
        <taxon>Rhabditida</taxon>
        <taxon>Rhabditina</taxon>
        <taxon>Rhabditomorpha</taxon>
        <taxon>Strongyloidea</taxon>
        <taxon>Heligmosomidae</taxon>
        <taxon>Nippostrongylus</taxon>
    </lineage>
</organism>
<dbReference type="Proteomes" id="UP000271162">
    <property type="component" value="Unassembled WGS sequence"/>
</dbReference>
<reference evidence="4" key="1">
    <citation type="submission" date="2017-02" db="UniProtKB">
        <authorList>
            <consortium name="WormBaseParasite"/>
        </authorList>
    </citation>
    <scope>IDENTIFICATION</scope>
</reference>